<keyword evidence="2" id="KW-0479">Metal-binding</keyword>
<dbReference type="PROSITE" id="PS00523">
    <property type="entry name" value="SULFATASE_1"/>
    <property type="match status" value="1"/>
</dbReference>
<gene>
    <name evidence="7" type="ORF">B4U45_26950</name>
</gene>
<protein>
    <submittedName>
        <fullName evidence="7">Arylsulfatase</fullName>
    </submittedName>
</protein>
<name>A0A8E2LPL6_9MYCO</name>
<accession>A0A8E2LPL6</accession>
<dbReference type="InterPro" id="IPR000917">
    <property type="entry name" value="Sulfatase_N"/>
</dbReference>
<dbReference type="Proteomes" id="UP000192335">
    <property type="component" value="Unassembled WGS sequence"/>
</dbReference>
<feature type="region of interest" description="Disordered" evidence="5">
    <location>
        <begin position="1"/>
        <end position="91"/>
    </location>
</feature>
<dbReference type="InterPro" id="IPR050738">
    <property type="entry name" value="Sulfatase"/>
</dbReference>
<evidence type="ECO:0000256" key="3">
    <source>
        <dbReference type="ARBA" id="ARBA00022801"/>
    </source>
</evidence>
<reference evidence="7 8" key="1">
    <citation type="submission" date="2017-02" db="EMBL/GenBank/DDBJ databases">
        <title>Mycobacterium kansasii genomes.</title>
        <authorList>
            <person name="Borowka P."/>
            <person name="Strapagiel D."/>
            <person name="Marciniak B."/>
            <person name="Lach J."/>
            <person name="Bakula Z."/>
            <person name="Van Ingen J."/>
            <person name="Safianowska A."/>
            <person name="Brzostek A."/>
            <person name="Dziadek J."/>
            <person name="Jagielski T."/>
        </authorList>
    </citation>
    <scope>NUCLEOTIDE SEQUENCE [LARGE SCALE GENOMIC DNA]</scope>
    <source>
        <strain evidence="7 8">12MK</strain>
    </source>
</reference>
<comment type="similarity">
    <text evidence="1">Belongs to the sulfatase family.</text>
</comment>
<dbReference type="InterPro" id="IPR017850">
    <property type="entry name" value="Alkaline_phosphatase_core_sf"/>
</dbReference>
<dbReference type="Gene3D" id="3.40.720.10">
    <property type="entry name" value="Alkaline Phosphatase, subunit A"/>
    <property type="match status" value="1"/>
</dbReference>
<evidence type="ECO:0000256" key="2">
    <source>
        <dbReference type="ARBA" id="ARBA00022723"/>
    </source>
</evidence>
<keyword evidence="3" id="KW-0378">Hydrolase</keyword>
<dbReference type="CDD" id="cd16025">
    <property type="entry name" value="PAS_like"/>
    <property type="match status" value="1"/>
</dbReference>
<dbReference type="InterPro" id="IPR024607">
    <property type="entry name" value="Sulfatase_CS"/>
</dbReference>
<keyword evidence="4" id="KW-0106">Calcium</keyword>
<evidence type="ECO:0000313" key="7">
    <source>
        <dbReference type="EMBL" id="ORC09696.1"/>
    </source>
</evidence>
<evidence type="ECO:0000259" key="6">
    <source>
        <dbReference type="Pfam" id="PF00884"/>
    </source>
</evidence>
<evidence type="ECO:0000256" key="5">
    <source>
        <dbReference type="SAM" id="MobiDB-lite"/>
    </source>
</evidence>
<sequence>MLRFAPAGNAGGRSNPRRDVSNKRSRSFGGPCRYRTHSTGQSQPEWRKPVTHDPTSTVDRTRLPLPDTPTGGKAGRTVSESTMPTITPIRPPQNAPNVVIVLLDDVGFGATATFGGPVPTPTGDALAREGLRYNRFHTTALCSPTRAALLTGRNHHAVNTGNITEWATGYDGYNSIIPKSAATIAETLRQNGYSTAAFGKWHNTPVWEVSPAGPFDRWPTGMGFEEFYGFMGGEAHQYNPGLYHGTTPIERPEDVENYHLTTDLADRMIEWVHRQQAMSPDRPFFVYWAPGATHAPHHVAPEWSEPFRGRFAAGWDQLREEIYSRQQELGVIPADAALTPRHESIPAWDTMSEEQQRIASRLMEVYAGFLAHTDHEIGRIVTALKDMSVWDNTMFVYIIGDNGAAAAGGITGVFNEMVTLNGLQEDPEIVLSRIDDFGGPKASNEYPVGFAWAMCTPFQFTKQFASHFGGTRNPMIVTWPQRINDRGGLRSQFHHVIDIAPTILEAAGIPAPTTVNGVPQQPYDGISLAYTFDDAAAPDRRRTQYFEIKGIRGIYHDDWMACTYHGKIQWQPGSAMPAFSDDRWELYDLSRDYSQAVDLSAQHPHRLAELKALFDAEAEKNHVFPLDDRGPARAIGARPTVLGQRTSISLGQGSIRMPEDIIRCAFNRSYSITAELDTPGGDTVDGVVLAAGGYFAGLALYVQNGLAKFTYNYFGSKYTTIAAATPLPAGNSTVAVEFDYDGGGLGKGGVARLLVNGCQAAESRIERTVPLGFSADEGLDIGLDGGTPAADTYEGTFPFNATIKEVTIQLR</sequence>
<dbReference type="PANTHER" id="PTHR42693">
    <property type="entry name" value="ARYLSULFATASE FAMILY MEMBER"/>
    <property type="match status" value="1"/>
</dbReference>
<dbReference type="OrthoDB" id="9777306at2"/>
<comment type="caution">
    <text evidence="7">The sequence shown here is derived from an EMBL/GenBank/DDBJ whole genome shotgun (WGS) entry which is preliminary data.</text>
</comment>
<dbReference type="SUPFAM" id="SSF53649">
    <property type="entry name" value="Alkaline phosphatase-like"/>
    <property type="match status" value="1"/>
</dbReference>
<dbReference type="PANTHER" id="PTHR42693:SF43">
    <property type="entry name" value="BLL2667 PROTEIN"/>
    <property type="match status" value="1"/>
</dbReference>
<dbReference type="Pfam" id="PF00884">
    <property type="entry name" value="Sulfatase"/>
    <property type="match status" value="1"/>
</dbReference>
<dbReference type="GO" id="GO:0016787">
    <property type="term" value="F:hydrolase activity"/>
    <property type="evidence" value="ECO:0007669"/>
    <property type="project" value="UniProtKB-KW"/>
</dbReference>
<dbReference type="EMBL" id="MWQA01000001">
    <property type="protein sequence ID" value="ORC09696.1"/>
    <property type="molecule type" value="Genomic_DNA"/>
</dbReference>
<proteinExistence type="inferred from homology"/>
<evidence type="ECO:0000313" key="8">
    <source>
        <dbReference type="Proteomes" id="UP000192335"/>
    </source>
</evidence>
<organism evidence="7 8">
    <name type="scientific">Mycobacterium persicum</name>
    <dbReference type="NCBI Taxonomy" id="1487726"/>
    <lineage>
        <taxon>Bacteria</taxon>
        <taxon>Bacillati</taxon>
        <taxon>Actinomycetota</taxon>
        <taxon>Actinomycetes</taxon>
        <taxon>Mycobacteriales</taxon>
        <taxon>Mycobacteriaceae</taxon>
        <taxon>Mycobacterium</taxon>
    </lineage>
</organism>
<evidence type="ECO:0000256" key="4">
    <source>
        <dbReference type="ARBA" id="ARBA00022837"/>
    </source>
</evidence>
<evidence type="ECO:0000256" key="1">
    <source>
        <dbReference type="ARBA" id="ARBA00008779"/>
    </source>
</evidence>
<dbReference type="AlphaFoldDB" id="A0A8E2LPL6"/>
<feature type="domain" description="Sulfatase N-terminal" evidence="6">
    <location>
        <begin position="96"/>
        <end position="509"/>
    </location>
</feature>
<dbReference type="GO" id="GO:0046872">
    <property type="term" value="F:metal ion binding"/>
    <property type="evidence" value="ECO:0007669"/>
    <property type="project" value="UniProtKB-KW"/>
</dbReference>
<dbReference type="Gene3D" id="3.30.1120.10">
    <property type="match status" value="1"/>
</dbReference>